<reference evidence="1" key="1">
    <citation type="submission" date="2021-05" db="EMBL/GenBank/DDBJ databases">
        <authorList>
            <person name="Khan N."/>
        </authorList>
    </citation>
    <scope>NUCLEOTIDE SEQUENCE</scope>
</reference>
<gene>
    <name evidence="1" type="ORF">FEQUK3_LOCUS3498</name>
</gene>
<proteinExistence type="predicted"/>
<dbReference type="EMBL" id="CAJSTJ010000121">
    <property type="protein sequence ID" value="CAG7557796.1"/>
    <property type="molecule type" value="Genomic_DNA"/>
</dbReference>
<dbReference type="Proteomes" id="UP000693738">
    <property type="component" value="Unassembled WGS sequence"/>
</dbReference>
<name>A0A8J2N8S2_FUSEQ</name>
<protein>
    <submittedName>
        <fullName evidence="1">Uncharacterized protein</fullName>
    </submittedName>
</protein>
<accession>A0A8J2N8S2</accession>
<dbReference type="AlphaFoldDB" id="A0A8J2N8S2"/>
<organism evidence="1 2">
    <name type="scientific">Fusarium equiseti</name>
    <name type="common">Fusarium scirpi</name>
    <dbReference type="NCBI Taxonomy" id="61235"/>
    <lineage>
        <taxon>Eukaryota</taxon>
        <taxon>Fungi</taxon>
        <taxon>Dikarya</taxon>
        <taxon>Ascomycota</taxon>
        <taxon>Pezizomycotina</taxon>
        <taxon>Sordariomycetes</taxon>
        <taxon>Hypocreomycetidae</taxon>
        <taxon>Hypocreales</taxon>
        <taxon>Nectriaceae</taxon>
        <taxon>Fusarium</taxon>
        <taxon>Fusarium incarnatum-equiseti species complex</taxon>
    </lineage>
</organism>
<sequence>MLKLPESVVESLRIKFGQSSKLDFTGPNIFILLQRANNKRATMGDSMECLADFANWNMTDNDEGYGVEVREAVDLGEGRIRPCVFDAEIVPYWREFCDEKHEVHQESPCSTPKRTIFGRPLGPGLVPGMRVIDVCKKPVVDYDFNCRQPYYALSYVWGAKPFLTLNTANEEDLRKEGSLSQAVLPDTIADAMEIVENMDGHHLPGSGYNNNSIMR</sequence>
<evidence type="ECO:0000313" key="2">
    <source>
        <dbReference type="Proteomes" id="UP000693738"/>
    </source>
</evidence>
<evidence type="ECO:0000313" key="1">
    <source>
        <dbReference type="EMBL" id="CAG7557796.1"/>
    </source>
</evidence>
<comment type="caution">
    <text evidence="1">The sequence shown here is derived from an EMBL/GenBank/DDBJ whole genome shotgun (WGS) entry which is preliminary data.</text>
</comment>